<dbReference type="InterPro" id="IPR011047">
    <property type="entry name" value="Quinoprotein_ADH-like_sf"/>
</dbReference>
<evidence type="ECO:0008006" key="5">
    <source>
        <dbReference type="Google" id="ProtNLM"/>
    </source>
</evidence>
<sequence>MRTWRRAPLVLASALALLLGAAACTGDPAPDPPDESPRPLPTRYEGTAPPGIGPRPVRFLHGPGGEGPDLLDDPMGVRVQSVGDAFLISSNSEDRHVLQRAADGGTLWEGDRQVERFSTAPDGGDALVLSEHTAKKDAEKQRTTTTVIDTGGETVWRGSDPRDTYLDGVVVRRPKGWSAEKPYGAFTVSAADGAELADFEFTEPPDEEAEEGAEEEPPGDVPAEDRFGVPVGAHGDVLFLADGAGRLQARDLADDGALLWEGSAADPDIAAAPQAAPRLVGFYDLPGDGPGTGTPSASGTPAEDGGGDPAARAVLVRWAGAEDPSVLSLHDLRSGDLLWSLAEPGANPSGAEISPGPVPGTIEDPATGTVLLPQGSGETPMIALDVAAGEIRWQFDDDAERALSPAFSLDGNLYGDTRGAEDGDSQTVLDTVTKDVVSDDLPGYVEAATDDGYALVIQDRQRFVFPPPGAPGETPATPGGTPGGTPGTTTGR</sequence>
<comment type="caution">
    <text evidence="3">The sequence shown here is derived from an EMBL/GenBank/DDBJ whole genome shotgun (WGS) entry which is preliminary data.</text>
</comment>
<evidence type="ECO:0000313" key="4">
    <source>
        <dbReference type="Proteomes" id="UP000240542"/>
    </source>
</evidence>
<dbReference type="SUPFAM" id="SSF50998">
    <property type="entry name" value="Quinoprotein alcohol dehydrogenase-like"/>
    <property type="match status" value="1"/>
</dbReference>
<gene>
    <name evidence="3" type="ORF">CLV63_103278</name>
</gene>
<feature type="compositionally biased region" description="Acidic residues" evidence="1">
    <location>
        <begin position="203"/>
        <end position="218"/>
    </location>
</feature>
<proteinExistence type="predicted"/>
<evidence type="ECO:0000313" key="3">
    <source>
        <dbReference type="EMBL" id="PSK99553.1"/>
    </source>
</evidence>
<organism evidence="3 4">
    <name type="scientific">Murinocardiopsis flavida</name>
    <dbReference type="NCBI Taxonomy" id="645275"/>
    <lineage>
        <taxon>Bacteria</taxon>
        <taxon>Bacillati</taxon>
        <taxon>Actinomycetota</taxon>
        <taxon>Actinomycetes</taxon>
        <taxon>Streptosporangiales</taxon>
        <taxon>Nocardiopsidaceae</taxon>
        <taxon>Murinocardiopsis</taxon>
    </lineage>
</organism>
<accession>A0A2P8DQQ9</accession>
<evidence type="ECO:0000256" key="1">
    <source>
        <dbReference type="SAM" id="MobiDB-lite"/>
    </source>
</evidence>
<keyword evidence="4" id="KW-1185">Reference proteome</keyword>
<dbReference type="Gene3D" id="2.130.10.10">
    <property type="entry name" value="YVTN repeat-like/Quinoprotein amine dehydrogenase"/>
    <property type="match status" value="1"/>
</dbReference>
<feature type="compositionally biased region" description="Low complexity" evidence="1">
    <location>
        <begin position="293"/>
        <end position="302"/>
    </location>
</feature>
<dbReference type="Proteomes" id="UP000240542">
    <property type="component" value="Unassembled WGS sequence"/>
</dbReference>
<dbReference type="EMBL" id="PYGA01000003">
    <property type="protein sequence ID" value="PSK99553.1"/>
    <property type="molecule type" value="Genomic_DNA"/>
</dbReference>
<feature type="chain" id="PRO_5015177022" description="Pyrroloquinoline-quinone binding quinoprotein" evidence="2">
    <location>
        <begin position="24"/>
        <end position="492"/>
    </location>
</feature>
<name>A0A2P8DQQ9_9ACTN</name>
<keyword evidence="2" id="KW-0732">Signal</keyword>
<feature type="region of interest" description="Disordered" evidence="1">
    <location>
        <begin position="286"/>
        <end position="309"/>
    </location>
</feature>
<dbReference type="PROSITE" id="PS51257">
    <property type="entry name" value="PROKAR_LIPOPROTEIN"/>
    <property type="match status" value="1"/>
</dbReference>
<protein>
    <recommendedName>
        <fullName evidence="5">Pyrroloquinoline-quinone binding quinoprotein</fullName>
    </recommendedName>
</protein>
<dbReference type="AlphaFoldDB" id="A0A2P8DQQ9"/>
<feature type="region of interest" description="Disordered" evidence="1">
    <location>
        <begin position="463"/>
        <end position="492"/>
    </location>
</feature>
<feature type="signal peptide" evidence="2">
    <location>
        <begin position="1"/>
        <end position="23"/>
    </location>
</feature>
<dbReference type="InterPro" id="IPR015943">
    <property type="entry name" value="WD40/YVTN_repeat-like_dom_sf"/>
</dbReference>
<dbReference type="OrthoDB" id="3418476at2"/>
<feature type="region of interest" description="Disordered" evidence="1">
    <location>
        <begin position="26"/>
        <end position="54"/>
    </location>
</feature>
<dbReference type="RefSeq" id="WP_106581942.1">
    <property type="nucleotide sequence ID" value="NZ_PYGA01000003.1"/>
</dbReference>
<evidence type="ECO:0000256" key="2">
    <source>
        <dbReference type="SAM" id="SignalP"/>
    </source>
</evidence>
<reference evidence="3 4" key="1">
    <citation type="submission" date="2018-03" db="EMBL/GenBank/DDBJ databases">
        <title>Genomic Encyclopedia of Archaeal and Bacterial Type Strains, Phase II (KMG-II): from individual species to whole genera.</title>
        <authorList>
            <person name="Goeker M."/>
        </authorList>
    </citation>
    <scope>NUCLEOTIDE SEQUENCE [LARGE SCALE GENOMIC DNA]</scope>
    <source>
        <strain evidence="3 4">DSM 45312</strain>
    </source>
</reference>
<feature type="region of interest" description="Disordered" evidence="1">
    <location>
        <begin position="203"/>
        <end position="226"/>
    </location>
</feature>